<dbReference type="InterPro" id="IPR046867">
    <property type="entry name" value="AldOxase/xan_DH_MoCoBD2"/>
</dbReference>
<dbReference type="Pfam" id="PF02738">
    <property type="entry name" value="MoCoBD_1"/>
    <property type="match status" value="1"/>
</dbReference>
<dbReference type="AlphaFoldDB" id="A0A844DB61"/>
<dbReference type="PIRSF" id="PIRSF036389">
    <property type="entry name" value="IOR_B"/>
    <property type="match status" value="1"/>
</dbReference>
<dbReference type="Proteomes" id="UP000439986">
    <property type="component" value="Unassembled WGS sequence"/>
</dbReference>
<proteinExistence type="predicted"/>
<dbReference type="RefSeq" id="WP_154358004.1">
    <property type="nucleotide sequence ID" value="NZ_WKJL01000008.1"/>
</dbReference>
<dbReference type="PANTHER" id="PTHR47495:SF2">
    <property type="entry name" value="ALDEHYDE DEHYDROGENASE"/>
    <property type="match status" value="1"/>
</dbReference>
<gene>
    <name evidence="2" type="ORF">GJ698_12755</name>
</gene>
<keyword evidence="3" id="KW-1185">Reference proteome</keyword>
<evidence type="ECO:0000313" key="2">
    <source>
        <dbReference type="EMBL" id="MRW84950.1"/>
    </source>
</evidence>
<organism evidence="2 3">
    <name type="scientific">Duganella aquatilis</name>
    <dbReference type="NCBI Taxonomy" id="2666082"/>
    <lineage>
        <taxon>Bacteria</taxon>
        <taxon>Pseudomonadati</taxon>
        <taxon>Pseudomonadota</taxon>
        <taxon>Betaproteobacteria</taxon>
        <taxon>Burkholderiales</taxon>
        <taxon>Oxalobacteraceae</taxon>
        <taxon>Telluria group</taxon>
        <taxon>Duganella</taxon>
    </lineage>
</organism>
<feature type="domain" description="Aldehyde oxidase/xanthine dehydrogenase a/b hammerhead" evidence="1">
    <location>
        <begin position="205"/>
        <end position="283"/>
    </location>
</feature>
<dbReference type="InterPro" id="IPR037165">
    <property type="entry name" value="AldOxase/xan_DH_Mopterin-bd_sf"/>
</dbReference>
<dbReference type="InterPro" id="IPR012368">
    <property type="entry name" value="OxRdtase_Mopterin-bd_su_IorB"/>
</dbReference>
<protein>
    <submittedName>
        <fullName evidence="2">Molybdopterin-dependent oxidoreductase</fullName>
    </submittedName>
</protein>
<dbReference type="SMART" id="SM01008">
    <property type="entry name" value="Ald_Xan_dh_C"/>
    <property type="match status" value="1"/>
</dbReference>
<dbReference type="InterPro" id="IPR008274">
    <property type="entry name" value="AldOxase/xan_DH_MoCoBD1"/>
</dbReference>
<dbReference type="Gene3D" id="3.30.365.10">
    <property type="entry name" value="Aldehyde oxidase/xanthine dehydrogenase, molybdopterin binding domain"/>
    <property type="match status" value="4"/>
</dbReference>
<dbReference type="PROSITE" id="PS51318">
    <property type="entry name" value="TAT"/>
    <property type="match status" value="1"/>
</dbReference>
<evidence type="ECO:0000259" key="1">
    <source>
        <dbReference type="SMART" id="SM01008"/>
    </source>
</evidence>
<dbReference type="InterPro" id="IPR006311">
    <property type="entry name" value="TAT_signal"/>
</dbReference>
<accession>A0A844DB61</accession>
<comment type="caution">
    <text evidence="2">The sequence shown here is derived from an EMBL/GenBank/DDBJ whole genome shotgun (WGS) entry which is preliminary data.</text>
</comment>
<dbReference type="SUPFAM" id="SSF56003">
    <property type="entry name" value="Molybdenum cofactor-binding domain"/>
    <property type="match status" value="2"/>
</dbReference>
<reference evidence="2 3" key="1">
    <citation type="submission" date="2019-11" db="EMBL/GenBank/DDBJ databases">
        <title>Novel species isolated from a subtropical stream in China.</title>
        <authorList>
            <person name="Lu H."/>
        </authorList>
    </citation>
    <scope>NUCLEOTIDE SEQUENCE [LARGE SCALE GENOMIC DNA]</scope>
    <source>
        <strain evidence="2 3">FT26W</strain>
    </source>
</reference>
<evidence type="ECO:0000313" key="3">
    <source>
        <dbReference type="Proteomes" id="UP000439986"/>
    </source>
</evidence>
<sequence>MTDRRFFLKAVGAAGGLLLQVALPAARARDATPGAAWEANAMVRIASDGKVHLTMPYVEMGQGTYTSIPMLIAEELEVDLKDVVLEHAGADDKRYINPALGFQVTGGSTTIRAAWMPMRQAGAAARMMLVQAAAQQWQVEPSSCRAEHGTVRHVPSGRKLSYGALAAGAAKLPLPAADSIVLKPAQEFRLIGKAARRLDTPGKLNGSAQFGIDAQLPGMKVAALAITPVFGGRLAGLDEAAALKVKGVRQVVRLDDCAAVVADNYGAAQKGLALLALRWDDGAHASLSTADIVADMVRAANAGSAKVRADGNPEQAFAGAARVLEATYELPFLAHAPMEPMNCTVHVQADRCDVWTGTQVITRARAVAAKVTGLPEDKVTVHNHLLGGGFGRRLEIDTVERAVRIAQQVKHPVKVIWSREEDIQHDMYRPYFYDRVRAGVDAQGMPVAWSHHLTGSSVLGRFLPPAFNNGFDPETVDGAEAPPYALPAVRIDYTRHEPGEIPTAFWRGVGPTHNVYVVESFIDELAAAAKIDPLQYRLALLKHNPRAEQVLKLAAEKAGWQGPKNGNVGRGLSVQFAFGTYTAMVVDAQLVDGEVRVSRVVCAVDCGVVVNPDTVKAQIEGGVIFGISGALYGDITFKNGRVEQSNFHDYRVLRMNEAPAIETHIVASNEAPGGIGEPGTSGLMPALANAVHAFSGQRIRKLPIATALQPTLQEQHA</sequence>
<dbReference type="PANTHER" id="PTHR47495">
    <property type="entry name" value="ALDEHYDE DEHYDROGENASE"/>
    <property type="match status" value="1"/>
</dbReference>
<dbReference type="InterPro" id="IPR000674">
    <property type="entry name" value="Ald_Oxase/Xan_DH_a/b"/>
</dbReference>
<dbReference type="GO" id="GO:0016491">
    <property type="term" value="F:oxidoreductase activity"/>
    <property type="evidence" value="ECO:0007669"/>
    <property type="project" value="InterPro"/>
</dbReference>
<dbReference type="EMBL" id="WKJL01000008">
    <property type="protein sequence ID" value="MRW84950.1"/>
    <property type="molecule type" value="Genomic_DNA"/>
</dbReference>
<name>A0A844DB61_9BURK</name>
<dbReference type="InterPro" id="IPR052516">
    <property type="entry name" value="N-heterocyclic_Hydroxylase"/>
</dbReference>
<dbReference type="Pfam" id="PF20256">
    <property type="entry name" value="MoCoBD_2"/>
    <property type="match status" value="2"/>
</dbReference>